<organism evidence="3 4">
    <name type="scientific">Trifolium subterraneum</name>
    <name type="common">Subterranean clover</name>
    <dbReference type="NCBI Taxonomy" id="3900"/>
    <lineage>
        <taxon>Eukaryota</taxon>
        <taxon>Viridiplantae</taxon>
        <taxon>Streptophyta</taxon>
        <taxon>Embryophyta</taxon>
        <taxon>Tracheophyta</taxon>
        <taxon>Spermatophyta</taxon>
        <taxon>Magnoliopsida</taxon>
        <taxon>eudicotyledons</taxon>
        <taxon>Gunneridae</taxon>
        <taxon>Pentapetalae</taxon>
        <taxon>rosids</taxon>
        <taxon>fabids</taxon>
        <taxon>Fabales</taxon>
        <taxon>Fabaceae</taxon>
        <taxon>Papilionoideae</taxon>
        <taxon>50 kb inversion clade</taxon>
        <taxon>NPAAA clade</taxon>
        <taxon>Hologalegina</taxon>
        <taxon>IRL clade</taxon>
        <taxon>Trifolieae</taxon>
        <taxon>Trifolium</taxon>
    </lineage>
</organism>
<name>A0A2Z6LMC2_TRISU</name>
<dbReference type="AlphaFoldDB" id="A0A2Z6LMC2"/>
<keyword evidence="4" id="KW-1185">Reference proteome</keyword>
<keyword evidence="1" id="KW-0472">Membrane</keyword>
<dbReference type="EMBL" id="DF973164">
    <property type="protein sequence ID" value="GAU16887.1"/>
    <property type="molecule type" value="Genomic_DNA"/>
</dbReference>
<reference evidence="4" key="1">
    <citation type="journal article" date="2017" name="Front. Plant Sci.">
        <title>Climate Clever Clovers: New Paradigm to Reduce the Environmental Footprint of Ruminants by Breeding Low Methanogenic Forages Utilizing Haplotype Variation.</title>
        <authorList>
            <person name="Kaur P."/>
            <person name="Appels R."/>
            <person name="Bayer P.E."/>
            <person name="Keeble-Gagnere G."/>
            <person name="Wang J."/>
            <person name="Hirakawa H."/>
            <person name="Shirasawa K."/>
            <person name="Vercoe P."/>
            <person name="Stefanova K."/>
            <person name="Durmic Z."/>
            <person name="Nichols P."/>
            <person name="Revell C."/>
            <person name="Isobe S.N."/>
            <person name="Edwards D."/>
            <person name="Erskine W."/>
        </authorList>
    </citation>
    <scope>NUCLEOTIDE SEQUENCE [LARGE SCALE GENOMIC DNA]</scope>
    <source>
        <strain evidence="4">cv. Daliak</strain>
    </source>
</reference>
<dbReference type="Proteomes" id="UP000242715">
    <property type="component" value="Unassembled WGS sequence"/>
</dbReference>
<sequence length="339" mass="38422">MALNSEQGKHGVLLLVLWLWLLTTSTSIHVKGETIDRFLKVGDTLGPFSSLCYKEGTYCMSFDQGPENIPTYLYIYGPQEKEDWVVWIANRNQPVERDSVVLLLDHSGLSDSVPAPGPFRLEWEPISKELVIKNRENIYWKSGELMNNNRFQYISGENFRIGTDIARADLCNGYNTNGGCQKWGESKILPICRNSGDTCFGHKTFYDNGTGCVFLLSTKGLNVASSGDYLFYILVKNTDHKEITVYKKGQNNKWIWISAGMGTALLIIALSILFQALRKRKYALREENADDRPTMSNVISMLTNKIKADVLPKKPAYYGRTRVFEEETFAEELGVDSTY</sequence>
<evidence type="ECO:0000256" key="1">
    <source>
        <dbReference type="SAM" id="Phobius"/>
    </source>
</evidence>
<feature type="chain" id="PRO_5016351152" description="S-locus glycoprotein domain-containing protein" evidence="2">
    <location>
        <begin position="28"/>
        <end position="339"/>
    </location>
</feature>
<evidence type="ECO:0008006" key="5">
    <source>
        <dbReference type="Google" id="ProtNLM"/>
    </source>
</evidence>
<protein>
    <recommendedName>
        <fullName evidence="5">S-locus glycoprotein domain-containing protein</fullName>
    </recommendedName>
</protein>
<evidence type="ECO:0000313" key="4">
    <source>
        <dbReference type="Proteomes" id="UP000242715"/>
    </source>
</evidence>
<keyword evidence="2" id="KW-0732">Signal</keyword>
<evidence type="ECO:0000256" key="2">
    <source>
        <dbReference type="SAM" id="SignalP"/>
    </source>
</evidence>
<evidence type="ECO:0000313" key="3">
    <source>
        <dbReference type="EMBL" id="GAU16887.1"/>
    </source>
</evidence>
<proteinExistence type="predicted"/>
<accession>A0A2Z6LMC2</accession>
<gene>
    <name evidence="3" type="ORF">TSUD_368370</name>
</gene>
<feature type="transmembrane region" description="Helical" evidence="1">
    <location>
        <begin position="254"/>
        <end position="277"/>
    </location>
</feature>
<keyword evidence="1" id="KW-1133">Transmembrane helix</keyword>
<dbReference type="OrthoDB" id="4062651at2759"/>
<feature type="signal peptide" evidence="2">
    <location>
        <begin position="1"/>
        <end position="27"/>
    </location>
</feature>
<keyword evidence="1" id="KW-0812">Transmembrane</keyword>